<evidence type="ECO:0000256" key="1">
    <source>
        <dbReference type="ARBA" id="ARBA00022741"/>
    </source>
</evidence>
<sequence>FAVLARRRLAPSVLRKPPFVVDDAKIVAVSAGRHQGRTLKSGDLLPLFNNNNLDIDYNDNLEFVILIDIILKFRTNWKIQVLLRPQSNPNYLNNNDLMELLKTKWKVHFLSKRMIIRLVGPRPIWERLDGGEGGSHPNNIHDCDYALGSIILTDAMPIVLKVQHKV</sequence>
<dbReference type="GO" id="GO:0005524">
    <property type="term" value="F:ATP binding"/>
    <property type="evidence" value="ECO:0007669"/>
    <property type="project" value="UniProtKB-KW"/>
</dbReference>
<keyword evidence="2" id="KW-0378">Hydrolase</keyword>
<evidence type="ECO:0000313" key="5">
    <source>
        <dbReference type="EMBL" id="CAF1615951.1"/>
    </source>
</evidence>
<dbReference type="Pfam" id="PF02626">
    <property type="entry name" value="CT_A_B"/>
    <property type="match status" value="1"/>
</dbReference>
<accession>A0A816BY96</accession>
<dbReference type="SMART" id="SM00797">
    <property type="entry name" value="AHS2"/>
    <property type="match status" value="1"/>
</dbReference>
<keyword evidence="1" id="KW-0547">Nucleotide-binding</keyword>
<keyword evidence="7" id="KW-1185">Reference proteome</keyword>
<dbReference type="EMBL" id="CAJNOQ010039314">
    <property type="protein sequence ID" value="CAF1615951.1"/>
    <property type="molecule type" value="Genomic_DNA"/>
</dbReference>
<comment type="caution">
    <text evidence="5">The sequence shown here is derived from an EMBL/GenBank/DDBJ whole genome shotgun (WGS) entry which is preliminary data.</text>
</comment>
<feature type="domain" description="Carboxyltransferase" evidence="4">
    <location>
        <begin position="1"/>
        <end position="165"/>
    </location>
</feature>
<dbReference type="GO" id="GO:0016787">
    <property type="term" value="F:hydrolase activity"/>
    <property type="evidence" value="ECO:0007669"/>
    <property type="project" value="UniProtKB-KW"/>
</dbReference>
<dbReference type="InterPro" id="IPR003778">
    <property type="entry name" value="CT_A_B"/>
</dbReference>
<gene>
    <name evidence="5" type="ORF">GPM918_LOCUS43414</name>
    <name evidence="6" type="ORF">SRO942_LOCUS44905</name>
</gene>
<evidence type="ECO:0000259" key="4">
    <source>
        <dbReference type="SMART" id="SM00797"/>
    </source>
</evidence>
<dbReference type="Gene3D" id="2.40.100.10">
    <property type="entry name" value="Cyclophilin-like"/>
    <property type="match status" value="1"/>
</dbReference>
<dbReference type="EMBL" id="CAJOBC010106274">
    <property type="protein sequence ID" value="CAF4502664.1"/>
    <property type="molecule type" value="Genomic_DNA"/>
</dbReference>
<proteinExistence type="predicted"/>
<dbReference type="SUPFAM" id="SSF50891">
    <property type="entry name" value="Cyclophilin-like"/>
    <property type="match status" value="1"/>
</dbReference>
<dbReference type="OrthoDB" id="196847at2759"/>
<reference evidence="5" key="1">
    <citation type="submission" date="2021-02" db="EMBL/GenBank/DDBJ databases">
        <authorList>
            <person name="Nowell W R."/>
        </authorList>
    </citation>
    <scope>NUCLEOTIDE SEQUENCE</scope>
</reference>
<feature type="non-terminal residue" evidence="5">
    <location>
        <position position="1"/>
    </location>
</feature>
<protein>
    <recommendedName>
        <fullName evidence="4">Carboxyltransferase domain-containing protein</fullName>
    </recommendedName>
</protein>
<evidence type="ECO:0000256" key="2">
    <source>
        <dbReference type="ARBA" id="ARBA00022801"/>
    </source>
</evidence>
<evidence type="ECO:0000313" key="6">
    <source>
        <dbReference type="EMBL" id="CAF4502664.1"/>
    </source>
</evidence>
<dbReference type="Proteomes" id="UP000681722">
    <property type="component" value="Unassembled WGS sequence"/>
</dbReference>
<organism evidence="5 7">
    <name type="scientific">Didymodactylos carnosus</name>
    <dbReference type="NCBI Taxonomy" id="1234261"/>
    <lineage>
        <taxon>Eukaryota</taxon>
        <taxon>Metazoa</taxon>
        <taxon>Spiralia</taxon>
        <taxon>Gnathifera</taxon>
        <taxon>Rotifera</taxon>
        <taxon>Eurotatoria</taxon>
        <taxon>Bdelloidea</taxon>
        <taxon>Philodinida</taxon>
        <taxon>Philodinidae</taxon>
        <taxon>Didymodactylos</taxon>
    </lineage>
</organism>
<keyword evidence="3" id="KW-0067">ATP-binding</keyword>
<evidence type="ECO:0000256" key="3">
    <source>
        <dbReference type="ARBA" id="ARBA00022840"/>
    </source>
</evidence>
<feature type="non-terminal residue" evidence="5">
    <location>
        <position position="166"/>
    </location>
</feature>
<dbReference type="InterPro" id="IPR029000">
    <property type="entry name" value="Cyclophilin-like_dom_sf"/>
</dbReference>
<dbReference type="Proteomes" id="UP000663829">
    <property type="component" value="Unassembled WGS sequence"/>
</dbReference>
<dbReference type="AlphaFoldDB" id="A0A816BY96"/>
<name>A0A816BY96_9BILA</name>
<evidence type="ECO:0000313" key="7">
    <source>
        <dbReference type="Proteomes" id="UP000663829"/>
    </source>
</evidence>